<dbReference type="Gene3D" id="3.40.50.1360">
    <property type="match status" value="1"/>
</dbReference>
<evidence type="ECO:0000256" key="3">
    <source>
        <dbReference type="ARBA" id="ARBA00023015"/>
    </source>
</evidence>
<evidence type="ECO:0000256" key="4">
    <source>
        <dbReference type="ARBA" id="ARBA00023163"/>
    </source>
</evidence>
<organism evidence="8 10">
    <name type="scientific">Brevibacterium casei</name>
    <dbReference type="NCBI Taxonomy" id="33889"/>
    <lineage>
        <taxon>Bacteria</taxon>
        <taxon>Bacillati</taxon>
        <taxon>Actinomycetota</taxon>
        <taxon>Actinomycetes</taxon>
        <taxon>Micrococcales</taxon>
        <taxon>Brevibacteriaceae</taxon>
        <taxon>Brevibacterium</taxon>
    </lineage>
</organism>
<sequence>MYAAERQQTILAAARSAGRVEVTALADQLNVTAETIRRDLTVLERRGLLKRMHGGAIPAEALSLEPALEERIGHRAAEKRRLALRALEEIPDGGSVLLDAGTSTLAIAQALPDELALTVVANSPMICAALAAKPGITLLQLGGRVRELTGAAVGRWTTEALSELTIDVGFIGTNGFDVDRGLTTPDESEAATKRAMVDACRSSILVADSSKAAQVHLHRFAGIDAVDLIITDTDLGDQSAEELRAAGPEVVTV</sequence>
<evidence type="ECO:0000313" key="7">
    <source>
        <dbReference type="EMBL" id="KZE12325.1"/>
    </source>
</evidence>
<dbReference type="Gene3D" id="1.10.10.10">
    <property type="entry name" value="Winged helix-like DNA-binding domain superfamily/Winged helix DNA-binding domain"/>
    <property type="match status" value="1"/>
</dbReference>
<accession>A0A165DBW1</accession>
<dbReference type="InterPro" id="IPR036390">
    <property type="entry name" value="WH_DNA-bd_sf"/>
</dbReference>
<dbReference type="SMART" id="SM01134">
    <property type="entry name" value="DeoRC"/>
    <property type="match status" value="1"/>
</dbReference>
<dbReference type="Pfam" id="PF00455">
    <property type="entry name" value="DeoRC"/>
    <property type="match status" value="1"/>
</dbReference>
<dbReference type="PANTHER" id="PTHR30363">
    <property type="entry name" value="HTH-TYPE TRANSCRIPTIONAL REGULATOR SRLR-RELATED"/>
    <property type="match status" value="1"/>
</dbReference>
<reference evidence="7" key="2">
    <citation type="submission" date="2016-01" db="EMBL/GenBank/DDBJ databases">
        <authorList>
            <person name="Hong K.W."/>
        </authorList>
    </citation>
    <scope>NUCLEOTIDE SEQUENCE</scope>
    <source>
        <strain evidence="7">M40</strain>
    </source>
</reference>
<dbReference type="STRING" id="33889.AVW13_16130"/>
<dbReference type="SMART" id="SM00420">
    <property type="entry name" value="HTH_DEOR"/>
    <property type="match status" value="1"/>
</dbReference>
<dbReference type="Proteomes" id="UP000386281">
    <property type="component" value="Unassembled WGS sequence"/>
</dbReference>
<dbReference type="PRINTS" id="PR00037">
    <property type="entry name" value="HTHLACR"/>
</dbReference>
<keyword evidence="4" id="KW-0804">Transcription</keyword>
<dbReference type="AlphaFoldDB" id="A0A165DBW1"/>
<dbReference type="InterPro" id="IPR014036">
    <property type="entry name" value="DeoR-like_C"/>
</dbReference>
<proteinExistence type="predicted"/>
<dbReference type="Proteomes" id="UP000076612">
    <property type="component" value="Unassembled WGS sequence"/>
</dbReference>
<keyword evidence="3" id="KW-0805">Transcription regulation</keyword>
<evidence type="ECO:0000313" key="8">
    <source>
        <dbReference type="EMBL" id="VEW13655.1"/>
    </source>
</evidence>
<evidence type="ECO:0000256" key="1">
    <source>
        <dbReference type="ARBA" id="ARBA00021390"/>
    </source>
</evidence>
<name>A0A165DBW1_9MICO</name>
<dbReference type="GeneID" id="99774083"/>
<protein>
    <recommendedName>
        <fullName evidence="1">Lactose phosphotransferase system repressor</fullName>
    </recommendedName>
</protein>
<feature type="domain" description="HTH deoR-type" evidence="6">
    <location>
        <begin position="3"/>
        <end position="58"/>
    </location>
</feature>
<dbReference type="InterPro" id="IPR050313">
    <property type="entry name" value="Carb_Metab_HTH_regulators"/>
</dbReference>
<keyword evidence="2" id="KW-0678">Repressor</keyword>
<dbReference type="EMBL" id="LQQR01000047">
    <property type="protein sequence ID" value="KZE12325.1"/>
    <property type="molecule type" value="Genomic_DNA"/>
</dbReference>
<dbReference type="RefSeq" id="WP_009380978.1">
    <property type="nucleotide sequence ID" value="NZ_CAACXN010000015.1"/>
</dbReference>
<evidence type="ECO:0000313" key="10">
    <source>
        <dbReference type="Proteomes" id="UP000386281"/>
    </source>
</evidence>
<dbReference type="InterPro" id="IPR037171">
    <property type="entry name" value="NagB/RpiA_transferase-like"/>
</dbReference>
<reference evidence="8 10" key="3">
    <citation type="submission" date="2019-02" db="EMBL/GenBank/DDBJ databases">
        <authorList>
            <consortium name="Pathogen Informatics"/>
        </authorList>
    </citation>
    <scope>NUCLEOTIDE SEQUENCE [LARGE SCALE GENOMIC DNA]</scope>
    <source>
        <strain evidence="8 10">3012STDY7078520</strain>
    </source>
</reference>
<comment type="function">
    <text evidence="5">Repressor of the lactose catabolism operon. Galactose-6-phosphate is the inducer.</text>
</comment>
<dbReference type="Pfam" id="PF08220">
    <property type="entry name" value="HTH_DeoR"/>
    <property type="match status" value="1"/>
</dbReference>
<gene>
    <name evidence="8" type="primary">glpR_3</name>
    <name evidence="7" type="ORF">AVW13_16130</name>
    <name evidence="8" type="ORF">NCTC12391_01890</name>
</gene>
<dbReference type="PROSITE" id="PS51000">
    <property type="entry name" value="HTH_DEOR_2"/>
    <property type="match status" value="1"/>
</dbReference>
<dbReference type="SUPFAM" id="SSF46785">
    <property type="entry name" value="Winged helix' DNA-binding domain"/>
    <property type="match status" value="1"/>
</dbReference>
<dbReference type="SUPFAM" id="SSF100950">
    <property type="entry name" value="NagB/RpiA/CoA transferase-like"/>
    <property type="match status" value="1"/>
</dbReference>
<dbReference type="EMBL" id="CAACXN010000015">
    <property type="protein sequence ID" value="VEW13655.1"/>
    <property type="molecule type" value="Genomic_DNA"/>
</dbReference>
<evidence type="ECO:0000256" key="5">
    <source>
        <dbReference type="ARBA" id="ARBA00024937"/>
    </source>
</evidence>
<dbReference type="InterPro" id="IPR036388">
    <property type="entry name" value="WH-like_DNA-bd_sf"/>
</dbReference>
<reference evidence="9" key="1">
    <citation type="submission" date="2016-01" db="EMBL/GenBank/DDBJ databases">
        <title>Draft genome of Chromobacterium sp. F49.</title>
        <authorList>
            <person name="Hong K.W."/>
        </authorList>
    </citation>
    <scope>NUCLEOTIDE SEQUENCE [LARGE SCALE GENOMIC DNA]</scope>
    <source>
        <strain evidence="9">M40</strain>
    </source>
</reference>
<evidence type="ECO:0000256" key="2">
    <source>
        <dbReference type="ARBA" id="ARBA00022491"/>
    </source>
</evidence>
<dbReference type="PANTHER" id="PTHR30363:SF4">
    <property type="entry name" value="GLYCEROL-3-PHOSPHATE REGULON REPRESSOR"/>
    <property type="match status" value="1"/>
</dbReference>
<dbReference type="GO" id="GO:0003700">
    <property type="term" value="F:DNA-binding transcription factor activity"/>
    <property type="evidence" value="ECO:0007669"/>
    <property type="project" value="InterPro"/>
</dbReference>
<dbReference type="InterPro" id="IPR001034">
    <property type="entry name" value="DeoR_HTH"/>
</dbReference>
<evidence type="ECO:0000259" key="6">
    <source>
        <dbReference type="PROSITE" id="PS51000"/>
    </source>
</evidence>
<evidence type="ECO:0000313" key="9">
    <source>
        <dbReference type="Proteomes" id="UP000076612"/>
    </source>
</evidence>